<organism evidence="5 6">
    <name type="scientific">Rhipicephalus sanguineus</name>
    <name type="common">Brown dog tick</name>
    <name type="synonym">Ixodes sanguineus</name>
    <dbReference type="NCBI Taxonomy" id="34632"/>
    <lineage>
        <taxon>Eukaryota</taxon>
        <taxon>Metazoa</taxon>
        <taxon>Ecdysozoa</taxon>
        <taxon>Arthropoda</taxon>
        <taxon>Chelicerata</taxon>
        <taxon>Arachnida</taxon>
        <taxon>Acari</taxon>
        <taxon>Parasitiformes</taxon>
        <taxon>Ixodida</taxon>
        <taxon>Ixodoidea</taxon>
        <taxon>Ixodidae</taxon>
        <taxon>Rhipicephalinae</taxon>
        <taxon>Rhipicephalus</taxon>
        <taxon>Rhipicephalus</taxon>
    </lineage>
</organism>
<gene>
    <name evidence="5" type="ORF">HPB52_003203</name>
</gene>
<dbReference type="OMA" id="ASWCNVP"/>
<dbReference type="InterPro" id="IPR000718">
    <property type="entry name" value="Peptidase_M13"/>
</dbReference>
<evidence type="ECO:0000256" key="2">
    <source>
        <dbReference type="SAM" id="MobiDB-lite"/>
    </source>
</evidence>
<dbReference type="OrthoDB" id="6501001at2759"/>
<dbReference type="InterPro" id="IPR008753">
    <property type="entry name" value="Peptidase_M13_N"/>
</dbReference>
<feature type="domain" description="Peptidase M13 N-terminal" evidence="4">
    <location>
        <begin position="115"/>
        <end position="491"/>
    </location>
</feature>
<dbReference type="PANTHER" id="PTHR11733">
    <property type="entry name" value="ZINC METALLOPROTEASE FAMILY M13 NEPRILYSIN-RELATED"/>
    <property type="match status" value="1"/>
</dbReference>
<name>A0A9D4STL1_RHISA</name>
<reference evidence="5" key="1">
    <citation type="journal article" date="2020" name="Cell">
        <title>Large-Scale Comparative Analyses of Tick Genomes Elucidate Their Genetic Diversity and Vector Capacities.</title>
        <authorList>
            <consortium name="Tick Genome and Microbiome Consortium (TIGMIC)"/>
            <person name="Jia N."/>
            <person name="Wang J."/>
            <person name="Shi W."/>
            <person name="Du L."/>
            <person name="Sun Y."/>
            <person name="Zhan W."/>
            <person name="Jiang J.F."/>
            <person name="Wang Q."/>
            <person name="Zhang B."/>
            <person name="Ji P."/>
            <person name="Bell-Sakyi L."/>
            <person name="Cui X.M."/>
            <person name="Yuan T.T."/>
            <person name="Jiang B.G."/>
            <person name="Yang W.F."/>
            <person name="Lam T.T."/>
            <person name="Chang Q.C."/>
            <person name="Ding S.J."/>
            <person name="Wang X.J."/>
            <person name="Zhu J.G."/>
            <person name="Ruan X.D."/>
            <person name="Zhao L."/>
            <person name="Wei J.T."/>
            <person name="Ye R.Z."/>
            <person name="Que T.C."/>
            <person name="Du C.H."/>
            <person name="Zhou Y.H."/>
            <person name="Cheng J.X."/>
            <person name="Dai P.F."/>
            <person name="Guo W.B."/>
            <person name="Han X.H."/>
            <person name="Huang E.J."/>
            <person name="Li L.F."/>
            <person name="Wei W."/>
            <person name="Gao Y.C."/>
            <person name="Liu J.Z."/>
            <person name="Shao H.Z."/>
            <person name="Wang X."/>
            <person name="Wang C.C."/>
            <person name="Yang T.C."/>
            <person name="Huo Q.B."/>
            <person name="Li W."/>
            <person name="Chen H.Y."/>
            <person name="Chen S.E."/>
            <person name="Zhou L.G."/>
            <person name="Ni X.B."/>
            <person name="Tian J.H."/>
            <person name="Sheng Y."/>
            <person name="Liu T."/>
            <person name="Pan Y.S."/>
            <person name="Xia L.Y."/>
            <person name="Li J."/>
            <person name="Zhao F."/>
            <person name="Cao W.C."/>
        </authorList>
    </citation>
    <scope>NUCLEOTIDE SEQUENCE</scope>
    <source>
        <strain evidence="5">Rsan-2018</strain>
    </source>
</reference>
<comment type="caution">
    <text evidence="5">The sequence shown here is derived from an EMBL/GenBank/DDBJ whole genome shotgun (WGS) entry which is preliminary data.</text>
</comment>
<dbReference type="InterPro" id="IPR024079">
    <property type="entry name" value="MetalloPept_cat_dom_sf"/>
</dbReference>
<dbReference type="InterPro" id="IPR042089">
    <property type="entry name" value="Peptidase_M13_dom_2"/>
</dbReference>
<evidence type="ECO:0000313" key="5">
    <source>
        <dbReference type="EMBL" id="KAH7946679.1"/>
    </source>
</evidence>
<sequence length="774" mass="85172">MSSGQPASPGTLRSILVDSSKRKTDHVPSGPDEYSSSSRPPMHSQTSRMFSAITWTAGTGSTLGCCVVMAAVLLLLVVLLLTRSRPVRHHLPCWSPPCRAFVNALAASINASQDPCQDFHGYVCDRWRPSFGGRSMLEDSAISFRRSVGKRVAGISPPRQSQSNHEKAVMLYKSCMAEGNHGVGEFKQFLRDRRLPWPRVDTRASLIDVVIDLVMNWHFPLFFYVYILVSEPLTSASKGGSKQPSVQVVFTEDFLGMGPRLLQKERQLRKNNAELICRLRDTLKEPGDDSESVSCEQLDQLQREVLGGLTATSTGSGSPEDESWTQYDGIDAFASDLTPLVSGRRWLWILTRQKTGMEFLPTAVRVEVRNKEHMRVLGSLFGSNARQVDLLRVAGLCVVQGLGRFVSHELAALIYGDDSTRVGRHSDLCYGIVDQMLPSLLSARYIALLLDSERVAKATKVFHAVKRTVADSLRTAAWLNDAARSEALPRINRSGLAFEAALIDEAAGTEEPSQAAAANLPDFGDDFIDNLSFIPRAFWDDVHRGLAKTSSFGVAPENSLRSMHNAVQKMLLWGDIWRQHDVSAFALSSRDAVLPNLYMLETVFPAGAYESVNYGVVGSILARQLVAISFTSVGKNSSESRLDYVATNDSVRCIRQAFLRSDSNGTESTEGPGELEGALVAVVSLKPLFDALSVSPGYPDWSQGFEEYSAEQLFFLALCFPSCGLRENETTPTETDLSRASWCNVPLKLFDRFGEAFHCSPGTLMNPRSKCDAL</sequence>
<dbReference type="Proteomes" id="UP000821837">
    <property type="component" value="Chromosome 6"/>
</dbReference>
<dbReference type="GO" id="GO:0004222">
    <property type="term" value="F:metalloendopeptidase activity"/>
    <property type="evidence" value="ECO:0007669"/>
    <property type="project" value="InterPro"/>
</dbReference>
<dbReference type="EMBL" id="JABSTV010001252">
    <property type="protein sequence ID" value="KAH7946679.1"/>
    <property type="molecule type" value="Genomic_DNA"/>
</dbReference>
<dbReference type="Gene3D" id="1.10.1380.10">
    <property type="entry name" value="Neutral endopeptidase , domain2"/>
    <property type="match status" value="1"/>
</dbReference>
<dbReference type="SUPFAM" id="SSF55486">
    <property type="entry name" value="Metalloproteases ('zincins'), catalytic domain"/>
    <property type="match status" value="2"/>
</dbReference>
<dbReference type="Gene3D" id="3.40.390.10">
    <property type="entry name" value="Collagenase (Catalytic Domain)"/>
    <property type="match status" value="1"/>
</dbReference>
<accession>A0A9D4STL1</accession>
<dbReference type="AlphaFoldDB" id="A0A9D4STL1"/>
<dbReference type="VEuPathDB" id="VectorBase:RSAN_052710"/>
<dbReference type="GO" id="GO:0016485">
    <property type="term" value="P:protein processing"/>
    <property type="evidence" value="ECO:0007669"/>
    <property type="project" value="TreeGrafter"/>
</dbReference>
<evidence type="ECO:0000256" key="1">
    <source>
        <dbReference type="ARBA" id="ARBA00007357"/>
    </source>
</evidence>
<keyword evidence="3" id="KW-0812">Transmembrane</keyword>
<keyword evidence="3" id="KW-0472">Membrane</keyword>
<comment type="similarity">
    <text evidence="1">Belongs to the peptidase M13 family.</text>
</comment>
<feature type="transmembrane region" description="Helical" evidence="3">
    <location>
        <begin position="209"/>
        <end position="229"/>
    </location>
</feature>
<reference evidence="5" key="2">
    <citation type="submission" date="2021-09" db="EMBL/GenBank/DDBJ databases">
        <authorList>
            <person name="Jia N."/>
            <person name="Wang J."/>
            <person name="Shi W."/>
            <person name="Du L."/>
            <person name="Sun Y."/>
            <person name="Zhan W."/>
            <person name="Jiang J."/>
            <person name="Wang Q."/>
            <person name="Zhang B."/>
            <person name="Ji P."/>
            <person name="Sakyi L.B."/>
            <person name="Cui X."/>
            <person name="Yuan T."/>
            <person name="Jiang B."/>
            <person name="Yang W."/>
            <person name="Lam T.T.-Y."/>
            <person name="Chang Q."/>
            <person name="Ding S."/>
            <person name="Wang X."/>
            <person name="Zhu J."/>
            <person name="Ruan X."/>
            <person name="Zhao L."/>
            <person name="Wei J."/>
            <person name="Que T."/>
            <person name="Du C."/>
            <person name="Cheng J."/>
            <person name="Dai P."/>
            <person name="Han X."/>
            <person name="Huang E."/>
            <person name="Gao Y."/>
            <person name="Liu J."/>
            <person name="Shao H."/>
            <person name="Ye R."/>
            <person name="Li L."/>
            <person name="Wei W."/>
            <person name="Wang X."/>
            <person name="Wang C."/>
            <person name="Huo Q."/>
            <person name="Li W."/>
            <person name="Guo W."/>
            <person name="Chen H."/>
            <person name="Chen S."/>
            <person name="Zhou L."/>
            <person name="Zhou L."/>
            <person name="Ni X."/>
            <person name="Tian J."/>
            <person name="Zhou Y."/>
            <person name="Sheng Y."/>
            <person name="Liu T."/>
            <person name="Pan Y."/>
            <person name="Xia L."/>
            <person name="Li J."/>
            <person name="Zhao F."/>
            <person name="Cao W."/>
        </authorList>
    </citation>
    <scope>NUCLEOTIDE SEQUENCE</scope>
    <source>
        <strain evidence="5">Rsan-2018</strain>
        <tissue evidence="5">Larvae</tissue>
    </source>
</reference>
<feature type="compositionally biased region" description="Polar residues" evidence="2">
    <location>
        <begin position="34"/>
        <end position="43"/>
    </location>
</feature>
<dbReference type="PANTHER" id="PTHR11733:SF241">
    <property type="entry name" value="GH26575P-RELATED"/>
    <property type="match status" value="1"/>
</dbReference>
<evidence type="ECO:0000256" key="3">
    <source>
        <dbReference type="SAM" id="Phobius"/>
    </source>
</evidence>
<proteinExistence type="inferred from homology"/>
<keyword evidence="3" id="KW-1133">Transmembrane helix</keyword>
<dbReference type="Pfam" id="PF05649">
    <property type="entry name" value="Peptidase_M13_N"/>
    <property type="match status" value="1"/>
</dbReference>
<keyword evidence="6" id="KW-1185">Reference proteome</keyword>
<dbReference type="GO" id="GO:0005886">
    <property type="term" value="C:plasma membrane"/>
    <property type="evidence" value="ECO:0007669"/>
    <property type="project" value="TreeGrafter"/>
</dbReference>
<protein>
    <recommendedName>
        <fullName evidence="4">Peptidase M13 N-terminal domain-containing protein</fullName>
    </recommendedName>
</protein>
<evidence type="ECO:0000259" key="4">
    <source>
        <dbReference type="Pfam" id="PF05649"/>
    </source>
</evidence>
<feature type="region of interest" description="Disordered" evidence="2">
    <location>
        <begin position="1"/>
        <end position="43"/>
    </location>
</feature>
<feature type="transmembrane region" description="Helical" evidence="3">
    <location>
        <begin position="52"/>
        <end position="81"/>
    </location>
</feature>
<dbReference type="PROSITE" id="PS51885">
    <property type="entry name" value="NEPRILYSIN"/>
    <property type="match status" value="1"/>
</dbReference>
<evidence type="ECO:0000313" key="6">
    <source>
        <dbReference type="Proteomes" id="UP000821837"/>
    </source>
</evidence>